<dbReference type="EMBL" id="VSRR010010340">
    <property type="protein sequence ID" value="MPC51678.1"/>
    <property type="molecule type" value="Genomic_DNA"/>
</dbReference>
<comment type="caution">
    <text evidence="1">The sequence shown here is derived from an EMBL/GenBank/DDBJ whole genome shotgun (WGS) entry which is preliminary data.</text>
</comment>
<accession>A0A5B7G3D7</accession>
<reference evidence="1 2" key="1">
    <citation type="submission" date="2019-05" db="EMBL/GenBank/DDBJ databases">
        <title>Another draft genome of Portunus trituberculatus and its Hox gene families provides insights of decapod evolution.</title>
        <authorList>
            <person name="Jeong J.-H."/>
            <person name="Song I."/>
            <person name="Kim S."/>
            <person name="Choi T."/>
            <person name="Kim D."/>
            <person name="Ryu S."/>
            <person name="Kim W."/>
        </authorList>
    </citation>
    <scope>NUCLEOTIDE SEQUENCE [LARGE SCALE GENOMIC DNA]</scope>
    <source>
        <tissue evidence="1">Muscle</tissue>
    </source>
</reference>
<evidence type="ECO:0000313" key="2">
    <source>
        <dbReference type="Proteomes" id="UP000324222"/>
    </source>
</evidence>
<name>A0A5B7G3D7_PORTR</name>
<dbReference type="Proteomes" id="UP000324222">
    <property type="component" value="Unassembled WGS sequence"/>
</dbReference>
<evidence type="ECO:0000313" key="1">
    <source>
        <dbReference type="EMBL" id="MPC51678.1"/>
    </source>
</evidence>
<keyword evidence="2" id="KW-1185">Reference proteome</keyword>
<organism evidence="1 2">
    <name type="scientific">Portunus trituberculatus</name>
    <name type="common">Swimming crab</name>
    <name type="synonym">Neptunus trituberculatus</name>
    <dbReference type="NCBI Taxonomy" id="210409"/>
    <lineage>
        <taxon>Eukaryota</taxon>
        <taxon>Metazoa</taxon>
        <taxon>Ecdysozoa</taxon>
        <taxon>Arthropoda</taxon>
        <taxon>Crustacea</taxon>
        <taxon>Multicrustacea</taxon>
        <taxon>Malacostraca</taxon>
        <taxon>Eumalacostraca</taxon>
        <taxon>Eucarida</taxon>
        <taxon>Decapoda</taxon>
        <taxon>Pleocyemata</taxon>
        <taxon>Brachyura</taxon>
        <taxon>Eubrachyura</taxon>
        <taxon>Portunoidea</taxon>
        <taxon>Portunidae</taxon>
        <taxon>Portuninae</taxon>
        <taxon>Portunus</taxon>
    </lineage>
</organism>
<sequence>MEGNEFSPFPSLFSSFPLSLATFSPLILRLTSLTPPHVNTMKSCSSGLESPQRVADSSQQRMEVSALSLHSTVTIATVANIVVTAAHSLPFPPHSIVSIRNTRTSSQ</sequence>
<gene>
    <name evidence="1" type="ORF">E2C01_045530</name>
</gene>
<protein>
    <submittedName>
        <fullName evidence="1">Uncharacterized protein</fullName>
    </submittedName>
</protein>
<proteinExistence type="predicted"/>
<dbReference type="AlphaFoldDB" id="A0A5B7G3D7"/>